<dbReference type="InterPro" id="IPR003593">
    <property type="entry name" value="AAA+_ATPase"/>
</dbReference>
<evidence type="ECO:0000259" key="3">
    <source>
        <dbReference type="SMART" id="SM00382"/>
    </source>
</evidence>
<dbReference type="PANTHER" id="PTHR20953:SF3">
    <property type="entry name" value="P-LOOP CONTAINING NUCLEOSIDE TRIPHOSPHATE HYDROLASES SUPERFAMILY PROTEIN"/>
    <property type="match status" value="1"/>
</dbReference>
<dbReference type="InterPro" id="IPR045735">
    <property type="entry name" value="Spore_III_AA_AAA+_ATPase"/>
</dbReference>
<evidence type="ECO:0000256" key="1">
    <source>
        <dbReference type="ARBA" id="ARBA00022741"/>
    </source>
</evidence>
<reference evidence="5" key="1">
    <citation type="submission" date="2016-11" db="EMBL/GenBank/DDBJ databases">
        <authorList>
            <person name="Varghese N."/>
            <person name="Submissions S."/>
        </authorList>
    </citation>
    <scope>NUCLEOTIDE SEQUENCE [LARGE SCALE GENOMIC DNA]</scope>
    <source>
        <strain evidence="5">USBA-503</strain>
    </source>
</reference>
<dbReference type="GO" id="GO:0005524">
    <property type="term" value="F:ATP binding"/>
    <property type="evidence" value="ECO:0007669"/>
    <property type="project" value="UniProtKB-KW"/>
</dbReference>
<accession>A0A1M6S310</accession>
<dbReference type="Pfam" id="PF19568">
    <property type="entry name" value="Spore_III_AA"/>
    <property type="match status" value="1"/>
</dbReference>
<dbReference type="Proteomes" id="UP000184016">
    <property type="component" value="Unassembled WGS sequence"/>
</dbReference>
<dbReference type="InterPro" id="IPR014217">
    <property type="entry name" value="Spore_III_AA"/>
</dbReference>
<proteinExistence type="predicted"/>
<dbReference type="AlphaFoldDB" id="A0A1M6S310"/>
<name>A0A1M6S310_9BACL</name>
<keyword evidence="5" id="KW-1185">Reference proteome</keyword>
<dbReference type="SMART" id="SM00382">
    <property type="entry name" value="AAA"/>
    <property type="match status" value="1"/>
</dbReference>
<evidence type="ECO:0000313" key="5">
    <source>
        <dbReference type="Proteomes" id="UP000184016"/>
    </source>
</evidence>
<sequence>MNAGNSSEKVVDCLNVLRILCPPPLYQLFCQIPETVLQQLEEVRFRQHAPLQLCLAQEDCFLNERGKVVKDWREGLVVSEDWLQRMVQSATQSSLYAMEEDIKRGFLTLPGGHRLGIAGRAVLSETGSLRSIRNITSLALRIAKSHIGASRVLAPYISISKHRVPSLLLISPPQCGKTTLLRDLARACSQGEYQLPAQKVVVVDERSELAGIVEGMRTFDLGPRTDVLDGCPKAEGMMLAIRSLSPQVLVTDEIGRMEDGQAILEAAYAGVTVFATAHAASLEEWRMRPSMRPLFEQQAFSRYAVISRRRGPGTLEAVYDANGKTLIVPR</sequence>
<dbReference type="SUPFAM" id="SSF52540">
    <property type="entry name" value="P-loop containing nucleoside triphosphate hydrolases"/>
    <property type="match status" value="1"/>
</dbReference>
<organism evidence="4 5">
    <name type="scientific">Alicyclobacillus tolerans</name>
    <dbReference type="NCBI Taxonomy" id="90970"/>
    <lineage>
        <taxon>Bacteria</taxon>
        <taxon>Bacillati</taxon>
        <taxon>Bacillota</taxon>
        <taxon>Bacilli</taxon>
        <taxon>Bacillales</taxon>
        <taxon>Alicyclobacillaceae</taxon>
        <taxon>Alicyclobacillus</taxon>
    </lineage>
</organism>
<feature type="domain" description="AAA+ ATPase" evidence="3">
    <location>
        <begin position="163"/>
        <end position="316"/>
    </location>
</feature>
<evidence type="ECO:0000256" key="2">
    <source>
        <dbReference type="ARBA" id="ARBA00022840"/>
    </source>
</evidence>
<dbReference type="PANTHER" id="PTHR20953">
    <property type="entry name" value="KINASE-RELATED"/>
    <property type="match status" value="1"/>
</dbReference>
<protein>
    <submittedName>
        <fullName evidence="4">Stage III sporulation protein AA</fullName>
    </submittedName>
</protein>
<dbReference type="Gene3D" id="3.40.50.300">
    <property type="entry name" value="P-loop containing nucleotide triphosphate hydrolases"/>
    <property type="match status" value="1"/>
</dbReference>
<keyword evidence="2" id="KW-0067">ATP-binding</keyword>
<gene>
    <name evidence="4" type="ORF">SAMN05443507_11313</name>
</gene>
<dbReference type="EMBL" id="FRAF01000013">
    <property type="protein sequence ID" value="SHK39115.1"/>
    <property type="molecule type" value="Genomic_DNA"/>
</dbReference>
<dbReference type="STRING" id="1830138.SAMN05443507_11313"/>
<dbReference type="RefSeq" id="WP_083574224.1">
    <property type="nucleotide sequence ID" value="NZ_FRAF01000013.1"/>
</dbReference>
<keyword evidence="1" id="KW-0547">Nucleotide-binding</keyword>
<evidence type="ECO:0000313" key="4">
    <source>
        <dbReference type="EMBL" id="SHK39115.1"/>
    </source>
</evidence>
<dbReference type="NCBIfam" id="TIGR02858">
    <property type="entry name" value="spore_III_AA"/>
    <property type="match status" value="1"/>
</dbReference>
<dbReference type="InterPro" id="IPR027417">
    <property type="entry name" value="P-loop_NTPase"/>
</dbReference>